<dbReference type="PROSITE" id="PS50076">
    <property type="entry name" value="DNAJ_2"/>
    <property type="match status" value="1"/>
</dbReference>
<sequence length="105" mass="11619">MTKGEKSDWQVLGLKPGAEPDEIKSAFRKKALELHPDHGGTDEEFMAVQGAAQALLSRIDWDSLKKIVDINTGTIYDVENLTSETEGGITTRNLTLILINPKRLK</sequence>
<dbReference type="SUPFAM" id="SSF46565">
    <property type="entry name" value="Chaperone J-domain"/>
    <property type="match status" value="1"/>
</dbReference>
<evidence type="ECO:0000259" key="1">
    <source>
        <dbReference type="PROSITE" id="PS50076"/>
    </source>
</evidence>
<comment type="caution">
    <text evidence="2">The sequence shown here is derived from an EMBL/GenBank/DDBJ whole genome shotgun (WGS) entry which is preliminary data.</text>
</comment>
<feature type="domain" description="J" evidence="1">
    <location>
        <begin position="7"/>
        <end position="72"/>
    </location>
</feature>
<dbReference type="Gene3D" id="1.10.287.110">
    <property type="entry name" value="DnaJ domain"/>
    <property type="match status" value="1"/>
</dbReference>
<dbReference type="Pfam" id="PF00226">
    <property type="entry name" value="DnaJ"/>
    <property type="match status" value="1"/>
</dbReference>
<accession>A0A0G1UAY8</accession>
<gene>
    <name evidence="2" type="ORF">UY22_C0044G0012</name>
</gene>
<name>A0A0G1UAY8_9BACT</name>
<dbReference type="InterPro" id="IPR001623">
    <property type="entry name" value="DnaJ_domain"/>
</dbReference>
<keyword evidence="2" id="KW-0346">Stress response</keyword>
<dbReference type="InterPro" id="IPR036869">
    <property type="entry name" value="J_dom_sf"/>
</dbReference>
<organism evidence="2 3">
    <name type="scientific">Candidatus Amesbacteria bacterium GW2011_GWC1_48_10</name>
    <dbReference type="NCBI Taxonomy" id="1618365"/>
    <lineage>
        <taxon>Bacteria</taxon>
        <taxon>Candidatus Amesiibacteriota</taxon>
    </lineage>
</organism>
<dbReference type="PRINTS" id="PR00625">
    <property type="entry name" value="JDOMAIN"/>
</dbReference>
<dbReference type="AlphaFoldDB" id="A0A0G1UAY8"/>
<reference evidence="2 3" key="1">
    <citation type="journal article" date="2015" name="Nature">
        <title>rRNA introns, odd ribosomes, and small enigmatic genomes across a large radiation of phyla.</title>
        <authorList>
            <person name="Brown C.T."/>
            <person name="Hug L.A."/>
            <person name="Thomas B.C."/>
            <person name="Sharon I."/>
            <person name="Castelle C.J."/>
            <person name="Singh A."/>
            <person name="Wilkins M.J."/>
            <person name="Williams K.H."/>
            <person name="Banfield J.F."/>
        </authorList>
    </citation>
    <scope>NUCLEOTIDE SEQUENCE [LARGE SCALE GENOMIC DNA]</scope>
</reference>
<dbReference type="Proteomes" id="UP000034877">
    <property type="component" value="Unassembled WGS sequence"/>
</dbReference>
<evidence type="ECO:0000313" key="2">
    <source>
        <dbReference type="EMBL" id="KKU91341.1"/>
    </source>
</evidence>
<dbReference type="SMART" id="SM00271">
    <property type="entry name" value="DnaJ"/>
    <property type="match status" value="1"/>
</dbReference>
<evidence type="ECO:0000313" key="3">
    <source>
        <dbReference type="Proteomes" id="UP000034877"/>
    </source>
</evidence>
<dbReference type="CDD" id="cd06257">
    <property type="entry name" value="DnaJ"/>
    <property type="match status" value="1"/>
</dbReference>
<dbReference type="EMBL" id="LCPE01000044">
    <property type="protein sequence ID" value="KKU91341.1"/>
    <property type="molecule type" value="Genomic_DNA"/>
</dbReference>
<proteinExistence type="predicted"/>
<protein>
    <submittedName>
        <fullName evidence="2">Heat shock protein DnaJ domain protein</fullName>
    </submittedName>
</protein>